<dbReference type="Proteomes" id="UP000485621">
    <property type="component" value="Unassembled WGS sequence"/>
</dbReference>
<keyword evidence="2" id="KW-0812">Transmembrane</keyword>
<proteinExistence type="predicted"/>
<feature type="transmembrane region" description="Helical" evidence="2">
    <location>
        <begin position="487"/>
        <end position="506"/>
    </location>
</feature>
<organism evidence="3">
    <name type="scientific">candidate division CPR1 bacterium ADurb.Bin160</name>
    <dbReference type="NCBI Taxonomy" id="1852826"/>
    <lineage>
        <taxon>Bacteria</taxon>
        <taxon>candidate division CPR1</taxon>
    </lineage>
</organism>
<feature type="transmembrane region" description="Helical" evidence="2">
    <location>
        <begin position="462"/>
        <end position="480"/>
    </location>
</feature>
<reference evidence="3" key="1">
    <citation type="submission" date="2017-02" db="EMBL/GenBank/DDBJ databases">
        <title>Delving into the versatile metabolic prowess of the omnipresent phylum Bacteroidetes.</title>
        <authorList>
            <person name="Nobu M.K."/>
            <person name="Mei R."/>
            <person name="Narihiro T."/>
            <person name="Kuroda K."/>
            <person name="Liu W.-T."/>
        </authorList>
    </citation>
    <scope>NUCLEOTIDE SEQUENCE</scope>
    <source>
        <strain evidence="3">ADurb.Bin160</strain>
    </source>
</reference>
<protein>
    <submittedName>
        <fullName evidence="3">Uncharacterized protein</fullName>
    </submittedName>
</protein>
<comment type="caution">
    <text evidence="3">The sequence shown here is derived from an EMBL/GenBank/DDBJ whole genome shotgun (WGS) entry which is preliminary data.</text>
</comment>
<dbReference type="EMBL" id="MWDB01000039">
    <property type="protein sequence ID" value="OQB40577.1"/>
    <property type="molecule type" value="Genomic_DNA"/>
</dbReference>
<gene>
    <name evidence="3" type="ORF">BWY04_01282</name>
</gene>
<keyword evidence="2" id="KW-1133">Transmembrane helix</keyword>
<evidence type="ECO:0000256" key="2">
    <source>
        <dbReference type="SAM" id="Phobius"/>
    </source>
</evidence>
<sequence>MYESSPHAQTSFESEQVPNTNDQNITLNCTAINGCKTINYNINNEGWIINNNTPIFSFIYSGAGSHSIQYYSTDNSDNNETIKTSYFTTYGVGKFTFRDENTFALVSTDYNVNPNINGVSSGTGTTLDLNFQGITSGTYQFTFSKTGYGTRYYYTTLNEFSSFDYNQLMLQDTNGSNLSLTIYNSTGTTLQQNTPVTITKNNYIVGKYLTDSSGIITPFLKANDTNYLFSIEGYYTTSQRIVIINRPIWDTNLGLISGTWQVTLTSPQSTTRYTITTNSQAIGILPNTTIEYIANVCMYSGSTCDPNFIQRNYLLYFKGLVGETSIQPYMNLVSASTQRTLKVLNYTTNQPYPLTPIAIYTKTQNGVNYLVESLVTDSTGTATTYLNNLQQYTINTNNSTYTIVPNTDNFTYYIYVNFLTLNNPVYTSSDTNTQSDINAPLDEFYNLRNTLFNTCTLKNDCFPAALIAIIITLIVLLVITSMALNNFIGIKGLSLVAFICLTIFFGIGWIPIYVYAFLGTISLLLLVIVQ</sequence>
<accession>A0A1V5ZK60</accession>
<name>A0A1V5ZK60_9BACT</name>
<keyword evidence="2" id="KW-0472">Membrane</keyword>
<dbReference type="AlphaFoldDB" id="A0A1V5ZK60"/>
<feature type="region of interest" description="Disordered" evidence="1">
    <location>
        <begin position="1"/>
        <end position="20"/>
    </location>
</feature>
<evidence type="ECO:0000256" key="1">
    <source>
        <dbReference type="SAM" id="MobiDB-lite"/>
    </source>
</evidence>
<evidence type="ECO:0000313" key="3">
    <source>
        <dbReference type="EMBL" id="OQB40577.1"/>
    </source>
</evidence>